<sequence length="70" mass="7952">MCIPKRFCLGIITGAMAQATTWVTVLIWWLLDIIFTVIGPIKQSSESPPNFLIAFLESTVVVFIYERLFT</sequence>
<feature type="transmembrane region" description="Helical" evidence="1">
    <location>
        <begin position="7"/>
        <end position="31"/>
    </location>
</feature>
<accession>A0A8A1L9Z7</accession>
<dbReference type="EMBL" id="CP069102">
    <property type="protein sequence ID" value="QSS49625.1"/>
    <property type="molecule type" value="Genomic_DNA"/>
</dbReference>
<evidence type="ECO:0000256" key="1">
    <source>
        <dbReference type="SAM" id="Phobius"/>
    </source>
</evidence>
<evidence type="ECO:0008006" key="4">
    <source>
        <dbReference type="Google" id="ProtNLM"/>
    </source>
</evidence>
<dbReference type="Proteomes" id="UP000663419">
    <property type="component" value="Chromosome 1"/>
</dbReference>
<proteinExistence type="predicted"/>
<gene>
    <name evidence="2" type="ORF">I7I53_10030</name>
</gene>
<dbReference type="VEuPathDB" id="FungiDB:I7I53_10030"/>
<name>A0A8A1L9Z7_AJEC8</name>
<dbReference type="AlphaFoldDB" id="A0A8A1L9Z7"/>
<organism evidence="2 3">
    <name type="scientific">Ajellomyces capsulatus (strain H88)</name>
    <name type="common">Darling's disease fungus</name>
    <name type="synonym">Histoplasma capsulatum</name>
    <dbReference type="NCBI Taxonomy" id="544711"/>
    <lineage>
        <taxon>Eukaryota</taxon>
        <taxon>Fungi</taxon>
        <taxon>Dikarya</taxon>
        <taxon>Ascomycota</taxon>
        <taxon>Pezizomycotina</taxon>
        <taxon>Eurotiomycetes</taxon>
        <taxon>Eurotiomycetidae</taxon>
        <taxon>Onygenales</taxon>
        <taxon>Ajellomycetaceae</taxon>
        <taxon>Histoplasma</taxon>
    </lineage>
</organism>
<keyword evidence="1" id="KW-0812">Transmembrane</keyword>
<protein>
    <recommendedName>
        <fullName evidence="4">Transmembrane protein</fullName>
    </recommendedName>
</protein>
<keyword evidence="1" id="KW-1133">Transmembrane helix</keyword>
<keyword evidence="1" id="KW-0472">Membrane</keyword>
<reference evidence="2" key="1">
    <citation type="submission" date="2021-01" db="EMBL/GenBank/DDBJ databases">
        <title>Chromosome-level genome assembly of a human fungal pathogen reveals clustering of transcriptionally co-regulated genes.</title>
        <authorList>
            <person name="Voorhies M."/>
            <person name="Cohen S."/>
            <person name="Shea T.P."/>
            <person name="Petrus S."/>
            <person name="Munoz J.F."/>
            <person name="Poplawski S."/>
            <person name="Goldman W.E."/>
            <person name="Michael T."/>
            <person name="Cuomo C.A."/>
            <person name="Sil A."/>
            <person name="Beyhan S."/>
        </authorList>
    </citation>
    <scope>NUCLEOTIDE SEQUENCE</scope>
    <source>
        <strain evidence="2">H88</strain>
    </source>
</reference>
<evidence type="ECO:0000313" key="2">
    <source>
        <dbReference type="EMBL" id="QSS49625.1"/>
    </source>
</evidence>
<evidence type="ECO:0000313" key="3">
    <source>
        <dbReference type="Proteomes" id="UP000663419"/>
    </source>
</evidence>